<evidence type="ECO:0000256" key="6">
    <source>
        <dbReference type="ARBA" id="ARBA00022679"/>
    </source>
</evidence>
<dbReference type="SUPFAM" id="SSF57850">
    <property type="entry name" value="RING/U-box"/>
    <property type="match status" value="1"/>
</dbReference>
<evidence type="ECO:0000256" key="14">
    <source>
        <dbReference type="PROSITE-ProRule" id="PRU00175"/>
    </source>
</evidence>
<evidence type="ECO:0000256" key="9">
    <source>
        <dbReference type="ARBA" id="ARBA00022786"/>
    </source>
</evidence>
<dbReference type="InterPro" id="IPR001841">
    <property type="entry name" value="Znf_RING"/>
</dbReference>
<evidence type="ECO:0000256" key="15">
    <source>
        <dbReference type="SAM" id="MobiDB-lite"/>
    </source>
</evidence>
<dbReference type="Pfam" id="PF18408">
    <property type="entry name" value="zf_Hakai"/>
    <property type="match status" value="1"/>
</dbReference>
<dbReference type="CDD" id="cd16508">
    <property type="entry name" value="RING-HC_HAKAI-like"/>
    <property type="match status" value="1"/>
</dbReference>
<evidence type="ECO:0000256" key="11">
    <source>
        <dbReference type="ARBA" id="ARBA00023242"/>
    </source>
</evidence>
<evidence type="ECO:0000313" key="17">
    <source>
        <dbReference type="EMBL" id="KAK3747458.1"/>
    </source>
</evidence>
<dbReference type="PROSITE" id="PS00518">
    <property type="entry name" value="ZF_RING_1"/>
    <property type="match status" value="1"/>
</dbReference>
<feature type="region of interest" description="Disordered" evidence="15">
    <location>
        <begin position="599"/>
        <end position="666"/>
    </location>
</feature>
<evidence type="ECO:0000256" key="5">
    <source>
        <dbReference type="ARBA" id="ARBA00022473"/>
    </source>
</evidence>
<keyword evidence="6" id="KW-0808">Transferase</keyword>
<evidence type="ECO:0000313" key="18">
    <source>
        <dbReference type="Proteomes" id="UP001283361"/>
    </source>
</evidence>
<dbReference type="PANTHER" id="PTHR13480">
    <property type="entry name" value="E3 UBIQUITIN-PROTEIN LIGASE HAKAI-RELATED"/>
    <property type="match status" value="1"/>
</dbReference>
<evidence type="ECO:0000256" key="13">
    <source>
        <dbReference type="ARBA" id="ARBA00041081"/>
    </source>
</evidence>
<keyword evidence="7" id="KW-0479">Metal-binding</keyword>
<sequence length="666" mass="72076">MSVLDDFAEEEVVENPTLRAAYNAEPLHQNEPLHWDYEVNLIGEKIYDKTIHLCEVCELPILVYGRMLPCKHIFCFDCARKCDKNCVRCKYKVQKVEKSALGTVYVCTHGAPKHSTKGCRRTYLSQRDLHSHHTHRHLPKSTSNSKQQSVPPSITVTSSVQPAPNQLPMTQQQAQQQASQQRQQIGATQSPVAARGLLSPSQGQSLSMPSQMAGMLMSSNSAQSSPLIPGLGGLNAGVTSQASPHMQPSISPKPPLQQPQQNLNLYSGQPIQNNPTDIYRPVDLGNILPNTLQQQQPQPPHRHMHQPQLQQQPQGLLTSSGAHIQQGMSGNQPSFGQPAHFQHTPPPNQVPQQSQQMGVSSVQQTMMSPGIHMGQHQQPQQHHHHQQSQRHNLSVSQHLETFSPQNPPPNAASSPMTMTMANASQSRTNNLITVPIQDEGQYRPLPYVNTSLGNQPSTQSWPNSGTYAHGMTAGFPAKHGGGSEVAHAPNLMGAGVDQTQGMIFNQGQGNNQNPNFNPADAHRPAMGMNFSQPGGQAVPSRLGFNQSGIQQSNAPGMPPFSQGMPMNPIPVPGMGGVGGGTNITHGLVRAISMVAAASRSHPVSGGPGMRQVGPGLNAQSGGRGNRFQGPPSGRWPSHRGMQPRMGGNQTQSRSHDNNFNQGPYFK</sequence>
<keyword evidence="18" id="KW-1185">Reference proteome</keyword>
<comment type="caution">
    <text evidence="17">The sequence shown here is derived from an EMBL/GenBank/DDBJ whole genome shotgun (WGS) entry which is preliminary data.</text>
</comment>
<feature type="compositionally biased region" description="Basic residues" evidence="15">
    <location>
        <begin position="130"/>
        <end position="139"/>
    </location>
</feature>
<dbReference type="EC" id="2.3.2.27" evidence="4"/>
<organism evidence="17 18">
    <name type="scientific">Elysia crispata</name>
    <name type="common">lettuce slug</name>
    <dbReference type="NCBI Taxonomy" id="231223"/>
    <lineage>
        <taxon>Eukaryota</taxon>
        <taxon>Metazoa</taxon>
        <taxon>Spiralia</taxon>
        <taxon>Lophotrochozoa</taxon>
        <taxon>Mollusca</taxon>
        <taxon>Gastropoda</taxon>
        <taxon>Heterobranchia</taxon>
        <taxon>Euthyneura</taxon>
        <taxon>Panpulmonata</taxon>
        <taxon>Sacoglossa</taxon>
        <taxon>Placobranchoidea</taxon>
        <taxon>Plakobranchidae</taxon>
        <taxon>Elysia</taxon>
    </lineage>
</organism>
<dbReference type="PROSITE" id="PS50089">
    <property type="entry name" value="ZF_RING_2"/>
    <property type="match status" value="1"/>
</dbReference>
<evidence type="ECO:0000256" key="7">
    <source>
        <dbReference type="ARBA" id="ARBA00022723"/>
    </source>
</evidence>
<proteinExistence type="inferred from homology"/>
<feature type="compositionally biased region" description="Polar residues" evidence="15">
    <location>
        <begin position="647"/>
        <end position="666"/>
    </location>
</feature>
<dbReference type="GO" id="GO:0030155">
    <property type="term" value="P:regulation of cell adhesion"/>
    <property type="evidence" value="ECO:0007669"/>
    <property type="project" value="TreeGrafter"/>
</dbReference>
<dbReference type="InterPro" id="IPR013083">
    <property type="entry name" value="Znf_RING/FYVE/PHD"/>
</dbReference>
<keyword evidence="10" id="KW-0862">Zinc</keyword>
<dbReference type="GO" id="GO:0008270">
    <property type="term" value="F:zinc ion binding"/>
    <property type="evidence" value="ECO:0007669"/>
    <property type="project" value="UniProtKB-KW"/>
</dbReference>
<dbReference type="InterPro" id="IPR017907">
    <property type="entry name" value="Znf_RING_CS"/>
</dbReference>
<name>A0AAE0YKN5_9GAST</name>
<dbReference type="GO" id="GO:0016567">
    <property type="term" value="P:protein ubiquitination"/>
    <property type="evidence" value="ECO:0007669"/>
    <property type="project" value="InterPro"/>
</dbReference>
<feature type="compositionally biased region" description="Polar residues" evidence="15">
    <location>
        <begin position="392"/>
        <end position="402"/>
    </location>
</feature>
<feature type="compositionally biased region" description="Polar residues" evidence="15">
    <location>
        <begin position="237"/>
        <end position="246"/>
    </location>
</feature>
<feature type="domain" description="RING-type" evidence="16">
    <location>
        <begin position="54"/>
        <end position="90"/>
    </location>
</feature>
<dbReference type="Gene3D" id="3.30.40.10">
    <property type="entry name" value="Zinc/RING finger domain, C3HC4 (zinc finger)"/>
    <property type="match status" value="1"/>
</dbReference>
<dbReference type="InterPro" id="IPR040380">
    <property type="entry name" value="HAKAI-like_RING-HC"/>
</dbReference>
<evidence type="ECO:0000259" key="16">
    <source>
        <dbReference type="PROSITE" id="PS50089"/>
    </source>
</evidence>
<comment type="pathway">
    <text evidence="3">Protein modification; protein ubiquitination.</text>
</comment>
<dbReference type="Proteomes" id="UP001283361">
    <property type="component" value="Unassembled WGS sequence"/>
</dbReference>
<accession>A0AAE0YKN5</accession>
<dbReference type="AlphaFoldDB" id="A0AAE0YKN5"/>
<feature type="compositionally biased region" description="Polar residues" evidence="15">
    <location>
        <begin position="543"/>
        <end position="552"/>
    </location>
</feature>
<evidence type="ECO:0000256" key="2">
    <source>
        <dbReference type="ARBA" id="ARBA00004123"/>
    </source>
</evidence>
<evidence type="ECO:0000256" key="10">
    <source>
        <dbReference type="ARBA" id="ARBA00022833"/>
    </source>
</evidence>
<evidence type="ECO:0000256" key="12">
    <source>
        <dbReference type="ARBA" id="ARBA00038499"/>
    </source>
</evidence>
<keyword evidence="5" id="KW-0217">Developmental protein</keyword>
<reference evidence="17" key="1">
    <citation type="journal article" date="2023" name="G3 (Bethesda)">
        <title>A reference genome for the long-term kleptoplast-retaining sea slug Elysia crispata morphotype clarki.</title>
        <authorList>
            <person name="Eastman K.E."/>
            <person name="Pendleton A.L."/>
            <person name="Shaikh M.A."/>
            <person name="Suttiyut T."/>
            <person name="Ogas R."/>
            <person name="Tomko P."/>
            <person name="Gavelis G."/>
            <person name="Widhalm J.R."/>
            <person name="Wisecaver J.H."/>
        </authorList>
    </citation>
    <scope>NUCLEOTIDE SEQUENCE</scope>
    <source>
        <strain evidence="17">ECLA1</strain>
    </source>
</reference>
<dbReference type="EMBL" id="JAWDGP010006085">
    <property type="protein sequence ID" value="KAK3747458.1"/>
    <property type="molecule type" value="Genomic_DNA"/>
</dbReference>
<dbReference type="GO" id="GO:0061630">
    <property type="term" value="F:ubiquitin protein ligase activity"/>
    <property type="evidence" value="ECO:0007669"/>
    <property type="project" value="UniProtKB-EC"/>
</dbReference>
<feature type="compositionally biased region" description="Polar residues" evidence="15">
    <location>
        <begin position="262"/>
        <end position="274"/>
    </location>
</feature>
<evidence type="ECO:0000256" key="3">
    <source>
        <dbReference type="ARBA" id="ARBA00004906"/>
    </source>
</evidence>
<feature type="region of interest" description="Disordered" evidence="15">
    <location>
        <begin position="529"/>
        <end position="552"/>
    </location>
</feature>
<dbReference type="PANTHER" id="PTHR13480:SF0">
    <property type="entry name" value="E3 UBIQUITIN-PROTEIN LIGASE HAKAI"/>
    <property type="match status" value="1"/>
</dbReference>
<evidence type="ECO:0000256" key="8">
    <source>
        <dbReference type="ARBA" id="ARBA00022771"/>
    </source>
</evidence>
<feature type="region of interest" description="Disordered" evidence="15">
    <location>
        <begin position="219"/>
        <end position="274"/>
    </location>
</feature>
<protein>
    <recommendedName>
        <fullName evidence="13">E3 ubiquitin-protein ligase Hakai</fullName>
        <ecNumber evidence="4">2.3.2.27</ecNumber>
    </recommendedName>
</protein>
<comment type="catalytic activity">
    <reaction evidence="1">
        <text>S-ubiquitinyl-[E2 ubiquitin-conjugating enzyme]-L-cysteine + [acceptor protein]-L-lysine = [E2 ubiquitin-conjugating enzyme]-L-cysteine + N(6)-ubiquitinyl-[acceptor protein]-L-lysine.</text>
        <dbReference type="EC" id="2.3.2.27"/>
    </reaction>
</comment>
<feature type="region of interest" description="Disordered" evidence="15">
    <location>
        <begin position="129"/>
        <end position="191"/>
    </location>
</feature>
<evidence type="ECO:0000256" key="1">
    <source>
        <dbReference type="ARBA" id="ARBA00000900"/>
    </source>
</evidence>
<dbReference type="InterPro" id="IPR041042">
    <property type="entry name" value="Znf_Hakai"/>
</dbReference>
<evidence type="ECO:0000256" key="4">
    <source>
        <dbReference type="ARBA" id="ARBA00012483"/>
    </source>
</evidence>
<feature type="compositionally biased region" description="Low complexity" evidence="15">
    <location>
        <begin position="171"/>
        <end position="189"/>
    </location>
</feature>
<comment type="subcellular location">
    <subcellularLocation>
        <location evidence="2">Nucleus</location>
    </subcellularLocation>
</comment>
<dbReference type="InterPro" id="IPR040383">
    <property type="entry name" value="HAKAI/CBLL2"/>
</dbReference>
<feature type="compositionally biased region" description="Polar residues" evidence="15">
    <location>
        <begin position="315"/>
        <end position="335"/>
    </location>
</feature>
<gene>
    <name evidence="17" type="ORF">RRG08_015570</name>
</gene>
<feature type="region of interest" description="Disordered" evidence="15">
    <location>
        <begin position="290"/>
        <end position="416"/>
    </location>
</feature>
<dbReference type="GO" id="GO:0005634">
    <property type="term" value="C:nucleus"/>
    <property type="evidence" value="ECO:0007669"/>
    <property type="project" value="UniProtKB-SubCell"/>
</dbReference>
<comment type="similarity">
    <text evidence="12">Belongs to the Hakai family.</text>
</comment>
<feature type="compositionally biased region" description="Low complexity" evidence="15">
    <location>
        <begin position="350"/>
        <end position="368"/>
    </location>
</feature>
<feature type="compositionally biased region" description="Low complexity" evidence="15">
    <location>
        <begin position="148"/>
        <end position="162"/>
    </location>
</feature>
<dbReference type="Gene3D" id="6.10.140.2210">
    <property type="match status" value="1"/>
</dbReference>
<keyword evidence="8 14" id="KW-0863">Zinc-finger</keyword>
<keyword evidence="9" id="KW-0833">Ubl conjugation pathway</keyword>
<keyword evidence="11" id="KW-0539">Nucleus</keyword>